<keyword evidence="9 13" id="KW-1133">Transmembrane helix</keyword>
<keyword evidence="11 13" id="KW-0472">Membrane</keyword>
<feature type="transmembrane region" description="Helical" evidence="13">
    <location>
        <begin position="277"/>
        <end position="300"/>
    </location>
</feature>
<dbReference type="AlphaFoldDB" id="I3WZT1"/>
<dbReference type="FunFam" id="1.20.58.340:FF:000001">
    <property type="entry name" value="Magnesium transport protein CorA"/>
    <property type="match status" value="1"/>
</dbReference>
<evidence type="ECO:0000256" key="13">
    <source>
        <dbReference type="SAM" id="Phobius"/>
    </source>
</evidence>
<proteinExistence type="inferred from homology"/>
<dbReference type="EMBL" id="CP003563">
    <property type="protein sequence ID" value="AFL49137.1"/>
    <property type="molecule type" value="Genomic_DNA"/>
</dbReference>
<name>I3WZT1_SINF2</name>
<dbReference type="KEGG" id="sfd:USDA257_c05420"/>
<sequence>MVRPHRCHPKGGRMISGYCVNGEAVALSTAEPPAFLRPEIVWIDLVEPTRAEELMMEELLGISIPTRDDLKGIEPSSRLYVEQDAVFMTASLVYRSETQIPGLTDVGFILSGGRLVTIRYAEPRAFGLFKAGTHRIPGGCRNGVVILTRLLEAITDRTSEILEQAVDKIDGLSIEVFGDRAAGRRRPPQLLEARLRDVAGFHRLVAKTRDSLASLSRLLTFVYTVPEVQADKDSRELCRSISRDIQSLSEHAAFISGNITFLLDASLGLINVEQNAIIKIFSIASVVLLPPTLVASVYGMNFRVMPELEWQFGYPWALAAMVLSAVIPFFFFRWKGWL</sequence>
<keyword evidence="4" id="KW-0813">Transport</keyword>
<dbReference type="GO" id="GO:0015095">
    <property type="term" value="F:magnesium ion transmembrane transporter activity"/>
    <property type="evidence" value="ECO:0007669"/>
    <property type="project" value="TreeGrafter"/>
</dbReference>
<evidence type="ECO:0000256" key="5">
    <source>
        <dbReference type="ARBA" id="ARBA00022475"/>
    </source>
</evidence>
<dbReference type="Gene3D" id="1.20.58.340">
    <property type="entry name" value="Magnesium transport protein CorA, transmembrane region"/>
    <property type="match status" value="2"/>
</dbReference>
<evidence type="ECO:0000256" key="3">
    <source>
        <dbReference type="ARBA" id="ARBA00019439"/>
    </source>
</evidence>
<protein>
    <recommendedName>
        <fullName evidence="3">Magnesium transport protein CorA</fullName>
    </recommendedName>
</protein>
<evidence type="ECO:0000256" key="8">
    <source>
        <dbReference type="ARBA" id="ARBA00022842"/>
    </source>
</evidence>
<comment type="catalytic activity">
    <reaction evidence="12">
        <text>Mg(2+)(in) = Mg(2+)(out)</text>
        <dbReference type="Rhea" id="RHEA:29827"/>
        <dbReference type="ChEBI" id="CHEBI:18420"/>
    </reaction>
</comment>
<dbReference type="SUPFAM" id="SSF144083">
    <property type="entry name" value="Magnesium transport protein CorA, transmembrane region"/>
    <property type="match status" value="1"/>
</dbReference>
<keyword evidence="6" id="KW-0997">Cell inner membrane</keyword>
<dbReference type="InterPro" id="IPR045863">
    <property type="entry name" value="CorA_TM1_TM2"/>
</dbReference>
<keyword evidence="5" id="KW-1003">Cell membrane</keyword>
<keyword evidence="8" id="KW-0460">Magnesium</keyword>
<dbReference type="GO" id="GO:0015099">
    <property type="term" value="F:nickel cation transmembrane transporter activity"/>
    <property type="evidence" value="ECO:0007669"/>
    <property type="project" value="TreeGrafter"/>
</dbReference>
<evidence type="ECO:0000256" key="1">
    <source>
        <dbReference type="ARBA" id="ARBA00004429"/>
    </source>
</evidence>
<keyword evidence="10" id="KW-0406">Ion transport</keyword>
<dbReference type="PATRIC" id="fig|1185652.3.peg.559"/>
<dbReference type="HOGENOM" id="CLU_007127_5_0_5"/>
<dbReference type="InterPro" id="IPR002523">
    <property type="entry name" value="MgTranspt_CorA/ZnTranspt_ZntB"/>
</dbReference>
<dbReference type="GO" id="GO:0015087">
    <property type="term" value="F:cobalt ion transmembrane transporter activity"/>
    <property type="evidence" value="ECO:0007669"/>
    <property type="project" value="TreeGrafter"/>
</dbReference>
<evidence type="ECO:0000256" key="6">
    <source>
        <dbReference type="ARBA" id="ARBA00022519"/>
    </source>
</evidence>
<reference evidence="14 15" key="1">
    <citation type="journal article" date="2012" name="J. Bacteriol.">
        <title>Complete genome sequence of the broad-host-range strain Sinorhizobium fredii USDA257.</title>
        <authorList>
            <person name="Schuldes J."/>
            <person name="Rodriguez Orbegoso M."/>
            <person name="Schmeisser C."/>
            <person name="Krishnan H.B."/>
            <person name="Daniel R."/>
            <person name="Streit W.R."/>
        </authorList>
    </citation>
    <scope>NUCLEOTIDE SEQUENCE [LARGE SCALE GENOMIC DNA]</scope>
    <source>
        <strain evidence="14 15">USDA 257</strain>
    </source>
</reference>
<accession>I3WZT1</accession>
<evidence type="ECO:0000313" key="14">
    <source>
        <dbReference type="EMBL" id="AFL49137.1"/>
    </source>
</evidence>
<comment type="similarity">
    <text evidence="2">Belongs to the CorA metal ion transporter (MIT) (TC 1.A.35) family.</text>
</comment>
<evidence type="ECO:0000256" key="9">
    <source>
        <dbReference type="ARBA" id="ARBA00022989"/>
    </source>
</evidence>
<dbReference type="PANTHER" id="PTHR47685:SF1">
    <property type="entry name" value="MAGNESIUM TRANSPORT PROTEIN CORA"/>
    <property type="match status" value="1"/>
</dbReference>
<evidence type="ECO:0000256" key="12">
    <source>
        <dbReference type="ARBA" id="ARBA00034269"/>
    </source>
</evidence>
<comment type="subcellular location">
    <subcellularLocation>
        <location evidence="1">Cell inner membrane</location>
        <topology evidence="1">Multi-pass membrane protein</topology>
    </subcellularLocation>
</comment>
<dbReference type="GO" id="GO:0005886">
    <property type="term" value="C:plasma membrane"/>
    <property type="evidence" value="ECO:0007669"/>
    <property type="project" value="UniProtKB-SubCell"/>
</dbReference>
<evidence type="ECO:0000256" key="10">
    <source>
        <dbReference type="ARBA" id="ARBA00023065"/>
    </source>
</evidence>
<dbReference type="eggNOG" id="COG0598">
    <property type="taxonomic scope" value="Bacteria"/>
</dbReference>
<dbReference type="STRING" id="1185652.USDA257_c05420"/>
<dbReference type="Proteomes" id="UP000006180">
    <property type="component" value="Chromosome"/>
</dbReference>
<organism evidence="14 15">
    <name type="scientific">Sinorhizobium fredii (strain USDA 257)</name>
    <dbReference type="NCBI Taxonomy" id="1185652"/>
    <lineage>
        <taxon>Bacteria</taxon>
        <taxon>Pseudomonadati</taxon>
        <taxon>Pseudomonadota</taxon>
        <taxon>Alphaproteobacteria</taxon>
        <taxon>Hyphomicrobiales</taxon>
        <taxon>Rhizobiaceae</taxon>
        <taxon>Sinorhizobium/Ensifer group</taxon>
        <taxon>Sinorhizobium</taxon>
    </lineage>
</organism>
<evidence type="ECO:0000256" key="4">
    <source>
        <dbReference type="ARBA" id="ARBA00022448"/>
    </source>
</evidence>
<dbReference type="Pfam" id="PF01544">
    <property type="entry name" value="CorA"/>
    <property type="match status" value="1"/>
</dbReference>
<feature type="transmembrane region" description="Helical" evidence="13">
    <location>
        <begin position="312"/>
        <end position="332"/>
    </location>
</feature>
<dbReference type="Gene3D" id="3.30.460.20">
    <property type="entry name" value="CorA soluble domain-like"/>
    <property type="match status" value="1"/>
</dbReference>
<evidence type="ECO:0000256" key="2">
    <source>
        <dbReference type="ARBA" id="ARBA00009765"/>
    </source>
</evidence>
<dbReference type="SUPFAM" id="SSF143865">
    <property type="entry name" value="CorA soluble domain-like"/>
    <property type="match status" value="1"/>
</dbReference>
<evidence type="ECO:0000256" key="7">
    <source>
        <dbReference type="ARBA" id="ARBA00022692"/>
    </source>
</evidence>
<dbReference type="InterPro" id="IPR045861">
    <property type="entry name" value="CorA_cytoplasmic_dom"/>
</dbReference>
<keyword evidence="7 13" id="KW-0812">Transmembrane</keyword>
<evidence type="ECO:0000313" key="15">
    <source>
        <dbReference type="Proteomes" id="UP000006180"/>
    </source>
</evidence>
<gene>
    <name evidence="14" type="primary">corA1</name>
    <name evidence="14" type="ORF">USDA257_c05420</name>
</gene>
<dbReference type="InterPro" id="IPR050829">
    <property type="entry name" value="CorA_MIT"/>
</dbReference>
<dbReference type="CDD" id="cd12837">
    <property type="entry name" value="EcCorA-like_u1"/>
    <property type="match status" value="1"/>
</dbReference>
<evidence type="ECO:0000256" key="11">
    <source>
        <dbReference type="ARBA" id="ARBA00023136"/>
    </source>
</evidence>
<dbReference type="PANTHER" id="PTHR47685">
    <property type="entry name" value="MAGNESIUM TRANSPORT PROTEIN CORA"/>
    <property type="match status" value="1"/>
</dbReference>